<feature type="transmembrane region" description="Helical" evidence="6">
    <location>
        <begin position="69"/>
        <end position="86"/>
    </location>
</feature>
<dbReference type="Pfam" id="PF02653">
    <property type="entry name" value="BPD_transp_2"/>
    <property type="match status" value="1"/>
</dbReference>
<feature type="transmembrane region" description="Helical" evidence="6">
    <location>
        <begin position="119"/>
        <end position="137"/>
    </location>
</feature>
<dbReference type="GO" id="GO:0005886">
    <property type="term" value="C:plasma membrane"/>
    <property type="evidence" value="ECO:0007669"/>
    <property type="project" value="UniProtKB-SubCell"/>
</dbReference>
<keyword evidence="4 6" id="KW-1133">Transmembrane helix</keyword>
<evidence type="ECO:0000256" key="3">
    <source>
        <dbReference type="ARBA" id="ARBA00022692"/>
    </source>
</evidence>
<name>A0A832ZY64_CALS0</name>
<proteinExistence type="predicted"/>
<organism evidence="7 8">
    <name type="scientific">Caldiarchaeum subterraneum</name>
    <dbReference type="NCBI Taxonomy" id="311458"/>
    <lineage>
        <taxon>Archaea</taxon>
        <taxon>Nitrososphaerota</taxon>
        <taxon>Candidatus Caldarchaeales</taxon>
        <taxon>Candidatus Caldarchaeaceae</taxon>
        <taxon>Candidatus Caldarchaeum</taxon>
    </lineage>
</organism>
<feature type="transmembrane region" description="Helical" evidence="6">
    <location>
        <begin position="223"/>
        <end position="248"/>
    </location>
</feature>
<accession>A0A832ZY64</accession>
<evidence type="ECO:0000256" key="6">
    <source>
        <dbReference type="SAM" id="Phobius"/>
    </source>
</evidence>
<dbReference type="Proteomes" id="UP000608579">
    <property type="component" value="Unassembled WGS sequence"/>
</dbReference>
<dbReference type="PANTHER" id="PTHR30482">
    <property type="entry name" value="HIGH-AFFINITY BRANCHED-CHAIN AMINO ACID TRANSPORT SYSTEM PERMEASE"/>
    <property type="match status" value="1"/>
</dbReference>
<dbReference type="PANTHER" id="PTHR30482:SF10">
    <property type="entry name" value="HIGH-AFFINITY BRANCHED-CHAIN AMINO ACID TRANSPORT PROTEIN BRAE"/>
    <property type="match status" value="1"/>
</dbReference>
<comment type="subcellular location">
    <subcellularLocation>
        <location evidence="1">Cell membrane</location>
        <topology evidence="1">Multi-pass membrane protein</topology>
    </subcellularLocation>
</comment>
<gene>
    <name evidence="7" type="ORF">EYH45_02970</name>
</gene>
<dbReference type="AlphaFoldDB" id="A0A832ZY64"/>
<feature type="transmembrane region" description="Helical" evidence="6">
    <location>
        <begin position="36"/>
        <end position="57"/>
    </location>
</feature>
<feature type="transmembrane region" description="Helical" evidence="6">
    <location>
        <begin position="260"/>
        <end position="282"/>
    </location>
</feature>
<dbReference type="EMBL" id="DQVM01000055">
    <property type="protein sequence ID" value="HIQ29506.1"/>
    <property type="molecule type" value="Genomic_DNA"/>
</dbReference>
<comment type="caution">
    <text evidence="7">The sequence shown here is derived from an EMBL/GenBank/DDBJ whole genome shotgun (WGS) entry which is preliminary data.</text>
</comment>
<evidence type="ECO:0000256" key="1">
    <source>
        <dbReference type="ARBA" id="ARBA00004651"/>
    </source>
</evidence>
<dbReference type="InterPro" id="IPR043428">
    <property type="entry name" value="LivM-like"/>
</dbReference>
<dbReference type="CDD" id="cd06581">
    <property type="entry name" value="TM_PBP1_LivM_like"/>
    <property type="match status" value="1"/>
</dbReference>
<sequence>MSFSWMSSLTGLRWHLLFTLALVVALFIIPPAAGPIWITFVSYSLVIAIACLGLNLLVGNMGLLSLGHAAYFGIGAYTIALTMFWYDFREIAILLPAGVGAASLVSFIVGYIASKLNKIYFSIFTLAIAQVVWSLLVRNFNITGGASGVYVKKPIILGYDTIAITRIDFLFQFYYYFIVVLFLFTLTTCWIILKSPFGLVMKSIKLNPERTEFIGINVRRHKWVIFTVSGFFCGLSGGVFAILNGAIHPGFSDWLYSLRILIPIILGGQDYLIGPVVGIFIFNIIEMISLNTLLTWKIMTGAMLIIISIRVPRGITGIIHDLYTRLSYVVKD</sequence>
<evidence type="ECO:0000256" key="5">
    <source>
        <dbReference type="ARBA" id="ARBA00023136"/>
    </source>
</evidence>
<evidence type="ECO:0000256" key="2">
    <source>
        <dbReference type="ARBA" id="ARBA00022475"/>
    </source>
</evidence>
<reference evidence="7" key="1">
    <citation type="journal article" date="2020" name="ISME J.">
        <title>Gammaproteobacteria mediating utilization of methyl-, sulfur- and petroleum organic compounds in deep ocean hydrothermal plumes.</title>
        <authorList>
            <person name="Zhou Z."/>
            <person name="Liu Y."/>
            <person name="Pan J."/>
            <person name="Cron B.R."/>
            <person name="Toner B.M."/>
            <person name="Anantharaman K."/>
            <person name="Breier J.A."/>
            <person name="Dick G.J."/>
            <person name="Li M."/>
        </authorList>
    </citation>
    <scope>NUCLEOTIDE SEQUENCE</scope>
    <source>
        <strain evidence="7">SZUA-1515</strain>
    </source>
</reference>
<feature type="transmembrane region" description="Helical" evidence="6">
    <location>
        <begin position="173"/>
        <end position="193"/>
    </location>
</feature>
<evidence type="ECO:0000313" key="7">
    <source>
        <dbReference type="EMBL" id="HIQ29506.1"/>
    </source>
</evidence>
<evidence type="ECO:0000313" key="8">
    <source>
        <dbReference type="Proteomes" id="UP000608579"/>
    </source>
</evidence>
<dbReference type="InterPro" id="IPR001851">
    <property type="entry name" value="ABC_transp_permease"/>
</dbReference>
<dbReference type="GO" id="GO:0015658">
    <property type="term" value="F:branched-chain amino acid transmembrane transporter activity"/>
    <property type="evidence" value="ECO:0007669"/>
    <property type="project" value="InterPro"/>
</dbReference>
<feature type="transmembrane region" description="Helical" evidence="6">
    <location>
        <begin position="92"/>
        <end position="112"/>
    </location>
</feature>
<keyword evidence="2" id="KW-1003">Cell membrane</keyword>
<keyword evidence="3 6" id="KW-0812">Transmembrane</keyword>
<protein>
    <submittedName>
        <fullName evidence="7">Branched-chain amino acid ABC transporter permease</fullName>
    </submittedName>
</protein>
<feature type="transmembrane region" description="Helical" evidence="6">
    <location>
        <begin position="12"/>
        <end position="30"/>
    </location>
</feature>
<evidence type="ECO:0000256" key="4">
    <source>
        <dbReference type="ARBA" id="ARBA00022989"/>
    </source>
</evidence>
<feature type="transmembrane region" description="Helical" evidence="6">
    <location>
        <begin position="294"/>
        <end position="311"/>
    </location>
</feature>
<keyword evidence="5 6" id="KW-0472">Membrane</keyword>